<dbReference type="EMBL" id="JANCYW010000001">
    <property type="protein sequence ID" value="KAK4534210.1"/>
    <property type="molecule type" value="Genomic_DNA"/>
</dbReference>
<feature type="compositionally biased region" description="Low complexity" evidence="2">
    <location>
        <begin position="208"/>
        <end position="219"/>
    </location>
</feature>
<feature type="region of interest" description="Disordered" evidence="2">
    <location>
        <begin position="200"/>
        <end position="250"/>
    </location>
</feature>
<evidence type="ECO:0000313" key="4">
    <source>
        <dbReference type="EMBL" id="KAK4534210.1"/>
    </source>
</evidence>
<dbReference type="GO" id="GO:0008270">
    <property type="term" value="F:zinc ion binding"/>
    <property type="evidence" value="ECO:0007669"/>
    <property type="project" value="UniProtKB-KW"/>
</dbReference>
<dbReference type="Gene3D" id="3.30.40.10">
    <property type="entry name" value="Zinc/RING finger domain, C3HC4 (zinc finger)"/>
    <property type="match status" value="1"/>
</dbReference>
<evidence type="ECO:0000256" key="2">
    <source>
        <dbReference type="SAM" id="MobiDB-lite"/>
    </source>
</evidence>
<comment type="caution">
    <text evidence="4">The sequence shown here is derived from an EMBL/GenBank/DDBJ whole genome shotgun (WGS) entry which is preliminary data.</text>
</comment>
<feature type="compositionally biased region" description="Polar residues" evidence="2">
    <location>
        <begin position="225"/>
        <end position="247"/>
    </location>
</feature>
<dbReference type="GO" id="GO:0016567">
    <property type="term" value="P:protein ubiquitination"/>
    <property type="evidence" value="ECO:0007669"/>
    <property type="project" value="TreeGrafter"/>
</dbReference>
<keyword evidence="1" id="KW-0863">Zinc-finger</keyword>
<evidence type="ECO:0000259" key="3">
    <source>
        <dbReference type="PROSITE" id="PS50089"/>
    </source>
</evidence>
<dbReference type="PANTHER" id="PTHR45676">
    <property type="entry name" value="RING-H2 FINGER PROTEIN ATL51-RELATED"/>
    <property type="match status" value="1"/>
</dbReference>
<proteinExistence type="predicted"/>
<dbReference type="Proteomes" id="UP001301350">
    <property type="component" value="Unassembled WGS sequence"/>
</dbReference>
<dbReference type="SUPFAM" id="SSF57850">
    <property type="entry name" value="RING/U-box"/>
    <property type="match status" value="1"/>
</dbReference>
<feature type="domain" description="RING-type" evidence="3">
    <location>
        <begin position="148"/>
        <end position="189"/>
    </location>
</feature>
<name>A0AAV9IQ37_CYACA</name>
<dbReference type="InterPro" id="IPR001841">
    <property type="entry name" value="Znf_RING"/>
</dbReference>
<keyword evidence="1" id="KW-0862">Zinc</keyword>
<organism evidence="4 5">
    <name type="scientific">Cyanidium caldarium</name>
    <name type="common">Red alga</name>
    <dbReference type="NCBI Taxonomy" id="2771"/>
    <lineage>
        <taxon>Eukaryota</taxon>
        <taxon>Rhodophyta</taxon>
        <taxon>Bangiophyceae</taxon>
        <taxon>Cyanidiales</taxon>
        <taxon>Cyanidiaceae</taxon>
        <taxon>Cyanidium</taxon>
    </lineage>
</organism>
<keyword evidence="5" id="KW-1185">Reference proteome</keyword>
<accession>A0AAV9IQ37</accession>
<reference evidence="4 5" key="1">
    <citation type="submission" date="2022-07" db="EMBL/GenBank/DDBJ databases">
        <title>Genome-wide signatures of adaptation to extreme environments.</title>
        <authorList>
            <person name="Cho C.H."/>
            <person name="Yoon H.S."/>
        </authorList>
    </citation>
    <scope>NUCLEOTIDE SEQUENCE [LARGE SCALE GENOMIC DNA]</scope>
    <source>
        <strain evidence="4 5">DBV 063 E5</strain>
    </source>
</reference>
<sequence length="268" mass="28223">MPILVFAVVAASAIFLLLLGWLCTCLRERRTLRQSAEREARAAASRAEAVEAGLAPGQRAVFVDGVYMYTIPGNPDGSSRAGGGPTRIPASAVVARLDKVAPSRPLTACPACAAASEAEPAAEPRVSSSTRATGEGQCGKNGTFCQSCSVCLDPFTRGDMARKLPCGHIFHSHCISKWVQRANRCPLCQHEIVPLSEAAEEMRSTQQRGAGSAGANSARAESREGSLTSSPHRAPSNTGAPPSQANRNEWPARVYSNPLTFGPGVFYG</sequence>
<dbReference type="PANTHER" id="PTHR45676:SF41">
    <property type="entry name" value="RING-H2 FINGER PROTEIN ATL66"/>
    <property type="match status" value="1"/>
</dbReference>
<dbReference type="AlphaFoldDB" id="A0AAV9IQ37"/>
<keyword evidence="1" id="KW-0479">Metal-binding</keyword>
<dbReference type="PROSITE" id="PS50089">
    <property type="entry name" value="ZF_RING_2"/>
    <property type="match status" value="1"/>
</dbReference>
<evidence type="ECO:0000313" key="5">
    <source>
        <dbReference type="Proteomes" id="UP001301350"/>
    </source>
</evidence>
<evidence type="ECO:0000256" key="1">
    <source>
        <dbReference type="PROSITE-ProRule" id="PRU00175"/>
    </source>
</evidence>
<gene>
    <name evidence="4" type="ORF">CDCA_CDCA01G0235</name>
</gene>
<dbReference type="InterPro" id="IPR013083">
    <property type="entry name" value="Znf_RING/FYVE/PHD"/>
</dbReference>
<dbReference type="Pfam" id="PF13639">
    <property type="entry name" value="zf-RING_2"/>
    <property type="match status" value="1"/>
</dbReference>
<protein>
    <recommendedName>
        <fullName evidence="3">RING-type domain-containing protein</fullName>
    </recommendedName>
</protein>
<dbReference type="SMART" id="SM00184">
    <property type="entry name" value="RING"/>
    <property type="match status" value="1"/>
</dbReference>